<feature type="transmembrane region" description="Helical" evidence="1">
    <location>
        <begin position="184"/>
        <end position="204"/>
    </location>
</feature>
<feature type="transmembrane region" description="Helical" evidence="1">
    <location>
        <begin position="39"/>
        <end position="60"/>
    </location>
</feature>
<dbReference type="AlphaFoldDB" id="A0A7C2VA80"/>
<feature type="transmembrane region" description="Helical" evidence="1">
    <location>
        <begin position="278"/>
        <end position="299"/>
    </location>
</feature>
<feature type="transmembrane region" description="Helical" evidence="1">
    <location>
        <begin position="351"/>
        <end position="373"/>
    </location>
</feature>
<sequence>MFLITKFLNYLSILKKLGLVQQLSIKDRLKKFYKRDKDLLKLLVVYTLFKPIFIIIAYLINPENIYSVIVKWDSLHFLRIATVGYANSEDYAFSYLYPFLIKVFSYLFYGNYVFSSIFISNLFGYLTIIVFYKTYGYKATFLLAFFPTFLLYSFVPYSDTVTLFFIALTLYLLKGRENNIKAMISYSLSILSSYTTAITLPAFFLKKYRRFIVIPLILGEILFMFFKASTGDFLGLFYIEHEYWGTDFTTPWGQIKWLLNGSFTSQNWSVFGYVLKPIYWITRNLAFEAFFLASLYPLFRRDKFEFSFSLLIIIQLLLIIGVPAISIPRLILKSLPSFYGISIMLDKKFYVPYATLGLILSVLFFIQQSVAFFA</sequence>
<name>A0A7C2VA80_9CREN</name>
<evidence type="ECO:0000256" key="1">
    <source>
        <dbReference type="SAM" id="Phobius"/>
    </source>
</evidence>
<keyword evidence="1" id="KW-0812">Transmembrane</keyword>
<feature type="transmembrane region" description="Helical" evidence="1">
    <location>
        <begin position="211"/>
        <end position="228"/>
    </location>
</feature>
<feature type="transmembrane region" description="Helical" evidence="1">
    <location>
        <begin position="139"/>
        <end position="172"/>
    </location>
</feature>
<keyword evidence="1" id="KW-1133">Transmembrane helix</keyword>
<dbReference type="Proteomes" id="UP000886076">
    <property type="component" value="Unassembled WGS sequence"/>
</dbReference>
<comment type="caution">
    <text evidence="2">The sequence shown here is derived from an EMBL/GenBank/DDBJ whole genome shotgun (WGS) entry which is preliminary data.</text>
</comment>
<gene>
    <name evidence="2" type="ORF">ENO39_01510</name>
</gene>
<evidence type="ECO:0000313" key="2">
    <source>
        <dbReference type="EMBL" id="HEW63724.1"/>
    </source>
</evidence>
<protein>
    <recommendedName>
        <fullName evidence="3">Glycosyltransferase RgtA/B/C/D-like domain-containing protein</fullName>
    </recommendedName>
</protein>
<dbReference type="EMBL" id="DSFH01000026">
    <property type="protein sequence ID" value="HEW63724.1"/>
    <property type="molecule type" value="Genomic_DNA"/>
</dbReference>
<organism evidence="2">
    <name type="scientific">Fervidicoccus fontis</name>
    <dbReference type="NCBI Taxonomy" id="683846"/>
    <lineage>
        <taxon>Archaea</taxon>
        <taxon>Thermoproteota</taxon>
        <taxon>Thermoprotei</taxon>
        <taxon>Fervidicoccales</taxon>
        <taxon>Fervidicoccaceae</taxon>
        <taxon>Fervidicoccus</taxon>
    </lineage>
</organism>
<evidence type="ECO:0008006" key="3">
    <source>
        <dbReference type="Google" id="ProtNLM"/>
    </source>
</evidence>
<reference evidence="2" key="1">
    <citation type="journal article" date="2020" name="mSystems">
        <title>Genome- and Community-Level Interaction Insights into Carbon Utilization and Element Cycling Functions of Hydrothermarchaeota in Hydrothermal Sediment.</title>
        <authorList>
            <person name="Zhou Z."/>
            <person name="Liu Y."/>
            <person name="Xu W."/>
            <person name="Pan J."/>
            <person name="Luo Z.H."/>
            <person name="Li M."/>
        </authorList>
    </citation>
    <scope>NUCLEOTIDE SEQUENCE [LARGE SCALE GENOMIC DNA]</scope>
    <source>
        <strain evidence="2">SpSt-1261</strain>
    </source>
</reference>
<feature type="transmembrane region" description="Helical" evidence="1">
    <location>
        <begin position="306"/>
        <end position="331"/>
    </location>
</feature>
<accession>A0A7C2VA80</accession>
<feature type="transmembrane region" description="Helical" evidence="1">
    <location>
        <begin position="112"/>
        <end position="132"/>
    </location>
</feature>
<keyword evidence="1" id="KW-0472">Membrane</keyword>
<proteinExistence type="predicted"/>